<sequence length="366" mass="40576">MSGAPTTATPSEFAPSELPGSEAGEATPAPAVRTAGYPPYPPYSTEPAPPSIADTIFAGRDLRFQHKSLPKQPIRPPPKPAKPKGPKATDVKTSRRALRAHARCLRRHGAVLTDRLERMSKPPRRSIIYMWREYAHTLPPETIARMRSMLDADEPFKPDQAYEYFVNLKKTKKRNAKDVLAMCGDKRFVWARNATVAFARGIQQRLSRPGRYALADGMLRLSNIILREICGYMNMKAPSRRCTHPKARFMMEVADKVAVWIDEILTESDDRMLMMDFDEDDEVEQSNADAKRPETPPESATPSASTHSISGSDVIATPAETPAATPTATPVSATTPKTSTTNLPPKYNLKILKPGVSSQKYFLKSK</sequence>
<proteinExistence type="predicted"/>
<gene>
    <name evidence="1" type="ORF">K1T71_002063</name>
</gene>
<evidence type="ECO:0000313" key="1">
    <source>
        <dbReference type="EMBL" id="KAJ0182694.1"/>
    </source>
</evidence>
<dbReference type="EMBL" id="CM034389">
    <property type="protein sequence ID" value="KAJ0182694.1"/>
    <property type="molecule type" value="Genomic_DNA"/>
</dbReference>
<comment type="caution">
    <text evidence="1">The sequence shown here is derived from an EMBL/GenBank/DDBJ whole genome shotgun (WGS) entry which is preliminary data.</text>
</comment>
<evidence type="ECO:0000313" key="2">
    <source>
        <dbReference type="Proteomes" id="UP000824533"/>
    </source>
</evidence>
<reference evidence="1 2" key="1">
    <citation type="journal article" date="2021" name="Front. Genet.">
        <title>Chromosome-Level Genome Assembly Reveals Significant Gene Expansion in the Toll and IMD Signaling Pathways of Dendrolimus kikuchii.</title>
        <authorList>
            <person name="Zhou J."/>
            <person name="Wu P."/>
            <person name="Xiong Z."/>
            <person name="Liu N."/>
            <person name="Zhao N."/>
            <person name="Ji M."/>
            <person name="Qiu Y."/>
            <person name="Yang B."/>
        </authorList>
    </citation>
    <scope>NUCLEOTIDE SEQUENCE [LARGE SCALE GENOMIC DNA]</scope>
    <source>
        <strain evidence="1">Ann1</strain>
    </source>
</reference>
<dbReference type="Proteomes" id="UP000824533">
    <property type="component" value="Linkage Group LG03"/>
</dbReference>
<keyword evidence="2" id="KW-1185">Reference proteome</keyword>
<protein>
    <submittedName>
        <fullName evidence="1">Uncharacterized protein</fullName>
    </submittedName>
</protein>
<accession>A0ACC1DG03</accession>
<name>A0ACC1DG03_9NEOP</name>
<organism evidence="1 2">
    <name type="scientific">Dendrolimus kikuchii</name>
    <dbReference type="NCBI Taxonomy" id="765133"/>
    <lineage>
        <taxon>Eukaryota</taxon>
        <taxon>Metazoa</taxon>
        <taxon>Ecdysozoa</taxon>
        <taxon>Arthropoda</taxon>
        <taxon>Hexapoda</taxon>
        <taxon>Insecta</taxon>
        <taxon>Pterygota</taxon>
        <taxon>Neoptera</taxon>
        <taxon>Endopterygota</taxon>
        <taxon>Lepidoptera</taxon>
        <taxon>Glossata</taxon>
        <taxon>Ditrysia</taxon>
        <taxon>Bombycoidea</taxon>
        <taxon>Lasiocampidae</taxon>
        <taxon>Dendrolimus</taxon>
    </lineage>
</organism>